<dbReference type="EMBL" id="JAQQDB010000005">
    <property type="protein sequence ID" value="MFM0517251.1"/>
    <property type="molecule type" value="Genomic_DNA"/>
</dbReference>
<evidence type="ECO:0000313" key="2">
    <source>
        <dbReference type="Proteomes" id="UP001629462"/>
    </source>
</evidence>
<dbReference type="RefSeq" id="WP_408161202.1">
    <property type="nucleotide sequence ID" value="NZ_JAQQDB010000005.1"/>
</dbReference>
<accession>A0ABW9CF97</accession>
<name>A0ABW9CF97_9BURK</name>
<reference evidence="1 2" key="1">
    <citation type="journal article" date="2024" name="Chem. Sci.">
        <title>Discovery of megapolipeptins by genome mining of a Burkholderiales bacteria collection.</title>
        <authorList>
            <person name="Paulo B.S."/>
            <person name="Recchia M.J.J."/>
            <person name="Lee S."/>
            <person name="Fergusson C.H."/>
            <person name="Romanowski S.B."/>
            <person name="Hernandez A."/>
            <person name="Krull N."/>
            <person name="Liu D.Y."/>
            <person name="Cavanagh H."/>
            <person name="Bos A."/>
            <person name="Gray C.A."/>
            <person name="Murphy B.T."/>
            <person name="Linington R.G."/>
            <person name="Eustaquio A.S."/>
        </authorList>
    </citation>
    <scope>NUCLEOTIDE SEQUENCE [LARGE SCALE GENOMIC DNA]</scope>
    <source>
        <strain evidence="1 2">RL17-374-BIF-D</strain>
    </source>
</reference>
<dbReference type="InterPro" id="IPR023214">
    <property type="entry name" value="HAD_sf"/>
</dbReference>
<organism evidence="1 2">
    <name type="scientific">Caballeronia jiangsuensis</name>
    <dbReference type="NCBI Taxonomy" id="1458357"/>
    <lineage>
        <taxon>Bacteria</taxon>
        <taxon>Pseudomonadati</taxon>
        <taxon>Pseudomonadota</taxon>
        <taxon>Betaproteobacteria</taxon>
        <taxon>Burkholderiales</taxon>
        <taxon>Burkholderiaceae</taxon>
        <taxon>Caballeronia</taxon>
    </lineage>
</organism>
<evidence type="ECO:0000313" key="1">
    <source>
        <dbReference type="EMBL" id="MFM0517251.1"/>
    </source>
</evidence>
<dbReference type="SUPFAM" id="SSF56784">
    <property type="entry name" value="HAD-like"/>
    <property type="match status" value="1"/>
</dbReference>
<sequence length="132" mass="15121">MLVKQKCIVMDIDGTLCPKKLPDESYADLLPIPEMMEQLARYREQGFYVILFTARNMNTYDGNVGLIVANTGKLLMEWLDRHQVPYDELHLGKPWPGRGGFYVDDKAIRPDEFLKLSYNEVLKLVGEEPGGE</sequence>
<dbReference type="InterPro" id="IPR036412">
    <property type="entry name" value="HAD-like_sf"/>
</dbReference>
<protein>
    <submittedName>
        <fullName evidence="1">Capsular biosynthesis protein</fullName>
    </submittedName>
</protein>
<proteinExistence type="predicted"/>
<dbReference type="Gene3D" id="3.40.50.1000">
    <property type="entry name" value="HAD superfamily/HAD-like"/>
    <property type="match status" value="1"/>
</dbReference>
<gene>
    <name evidence="1" type="ORF">PQR08_07415</name>
</gene>
<dbReference type="Proteomes" id="UP001629462">
    <property type="component" value="Unassembled WGS sequence"/>
</dbReference>
<keyword evidence="2" id="KW-1185">Reference proteome</keyword>
<comment type="caution">
    <text evidence="1">The sequence shown here is derived from an EMBL/GenBank/DDBJ whole genome shotgun (WGS) entry which is preliminary data.</text>
</comment>